<dbReference type="InterPro" id="IPR013078">
    <property type="entry name" value="His_Pase_superF_clade-1"/>
</dbReference>
<organism evidence="1">
    <name type="scientific">Arsenophonus endosymbiont of Trialeurodes vaporariorum</name>
    <dbReference type="NCBI Taxonomy" id="235567"/>
    <lineage>
        <taxon>Bacteria</taxon>
        <taxon>Pseudomonadati</taxon>
        <taxon>Pseudomonadota</taxon>
        <taxon>Gammaproteobacteria</taxon>
        <taxon>Enterobacterales</taxon>
        <taxon>Morganellaceae</taxon>
        <taxon>Arsenophonus</taxon>
    </lineage>
</organism>
<dbReference type="Pfam" id="PF00300">
    <property type="entry name" value="His_Phos_1"/>
    <property type="match status" value="1"/>
</dbReference>
<evidence type="ECO:0000313" key="1">
    <source>
        <dbReference type="EMBL" id="SSW94554.1"/>
    </source>
</evidence>
<dbReference type="Gene3D" id="3.40.50.1240">
    <property type="entry name" value="Phosphoglycerate mutase-like"/>
    <property type="match status" value="1"/>
</dbReference>
<gene>
    <name evidence="1" type="primary">sixA</name>
    <name evidence="1" type="ORF">ARTV_0073</name>
</gene>
<accession>A0A3B0MGK4</accession>
<dbReference type="EMBL" id="UFQR01000001">
    <property type="protein sequence ID" value="SSW94554.1"/>
    <property type="molecule type" value="Genomic_DNA"/>
</dbReference>
<protein>
    <submittedName>
        <fullName evidence="1">Phosphohistidine phosphatase SixA</fullName>
        <ecNumber evidence="1">3.1.3.-</ecNumber>
    </submittedName>
</protein>
<proteinExistence type="predicted"/>
<dbReference type="GO" id="GO:0101006">
    <property type="term" value="F:protein histidine phosphatase activity"/>
    <property type="evidence" value="ECO:0007669"/>
    <property type="project" value="InterPro"/>
</dbReference>
<dbReference type="AlphaFoldDB" id="A0A3B0MGK4"/>
<dbReference type="GO" id="GO:0005737">
    <property type="term" value="C:cytoplasm"/>
    <property type="evidence" value="ECO:0007669"/>
    <property type="project" value="InterPro"/>
</dbReference>
<dbReference type="InterPro" id="IPR029033">
    <property type="entry name" value="His_PPase_superfam"/>
</dbReference>
<dbReference type="InterPro" id="IPR004449">
    <property type="entry name" value="SixA"/>
</dbReference>
<reference evidence="1" key="1">
    <citation type="submission" date="2018-04" db="EMBL/GenBank/DDBJ databases">
        <authorList>
            <person name="Go L.Y."/>
            <person name="Mitchell J.A."/>
        </authorList>
    </citation>
    <scope>NUCLEOTIDE SEQUENCE</scope>
    <source>
        <strain evidence="1">ARTV</strain>
    </source>
</reference>
<sequence length="184" mass="20947">MLLCRVLGENILLKWWIMQVFIMRHGDATMNTIHDEARELTLKGIEESKLMANWLAQQNSVFDRLFTSPYVRAVQTYQAMQPLLPYSGEQEVLAELIPDGDPQSIANYLQLLAEGGVRTALIISHLPLVGYLVSALCPQEIPPMFATSAIAYIEINTEMRHGEYRWQRGPSQILHRVNKLAAHF</sequence>
<name>A0A3B0MGK4_9GAMM</name>
<dbReference type="CDD" id="cd07067">
    <property type="entry name" value="HP_PGM_like"/>
    <property type="match status" value="1"/>
</dbReference>
<keyword evidence="1" id="KW-0378">Hydrolase</keyword>
<dbReference type="NCBIfam" id="TIGR00249">
    <property type="entry name" value="sixA"/>
    <property type="match status" value="1"/>
</dbReference>
<dbReference type="EC" id="3.1.3.-" evidence="1"/>
<dbReference type="SMART" id="SM00855">
    <property type="entry name" value="PGAM"/>
    <property type="match status" value="1"/>
</dbReference>
<dbReference type="SUPFAM" id="SSF53254">
    <property type="entry name" value="Phosphoglycerate mutase-like"/>
    <property type="match status" value="1"/>
</dbReference>